<sequence length="35" mass="3982">MATYMGSYYSLAKSEQMIPSDGFLFLEVEVGGWSW</sequence>
<accession>A0ABP2LG67</accession>
<protein>
    <submittedName>
        <fullName evidence="1">Uncharacterized protein</fullName>
    </submittedName>
</protein>
<name>A0ABP2LG67_9VIBR</name>
<proteinExistence type="predicted"/>
<gene>
    <name evidence="1" type="ORF">VITU9109_21929</name>
</gene>
<keyword evidence="2" id="KW-1185">Reference proteome</keyword>
<reference evidence="1 2" key="1">
    <citation type="journal article" date="2012" name="Int. J. Syst. Evol. Microbiol.">
        <title>Vibrio caribbeanicus sp. nov., isolated from the marine sponge Scleritoderma cyanea.</title>
        <authorList>
            <person name="Hoffmann M."/>
            <person name="Monday S.R."/>
            <person name="Allard M.W."/>
            <person name="Strain E.A."/>
            <person name="Whittaker P."/>
            <person name="Naum M."/>
            <person name="McCarthy P.J."/>
            <person name="Lopez J.V."/>
            <person name="Fischer M."/>
            <person name="Brown E.W."/>
        </authorList>
    </citation>
    <scope>NUCLEOTIDE SEQUENCE [LARGE SCALE GENOMIC DNA]</scope>
    <source>
        <strain evidence="1 2">ATCC 19109</strain>
    </source>
</reference>
<evidence type="ECO:0000313" key="1">
    <source>
        <dbReference type="EMBL" id="EGU48729.1"/>
    </source>
</evidence>
<organism evidence="1 2">
    <name type="scientific">Vibrio tubiashii ATCC 19109</name>
    <dbReference type="NCBI Taxonomy" id="1051646"/>
    <lineage>
        <taxon>Bacteria</taxon>
        <taxon>Pseudomonadati</taxon>
        <taxon>Pseudomonadota</taxon>
        <taxon>Gammaproteobacteria</taxon>
        <taxon>Vibrionales</taxon>
        <taxon>Vibrionaceae</taxon>
        <taxon>Vibrio</taxon>
        <taxon>Vibrio oreintalis group</taxon>
    </lineage>
</organism>
<dbReference type="EMBL" id="AFWI01000194">
    <property type="protein sequence ID" value="EGU48729.1"/>
    <property type="molecule type" value="Genomic_DNA"/>
</dbReference>
<evidence type="ECO:0000313" key="2">
    <source>
        <dbReference type="Proteomes" id="UP000003836"/>
    </source>
</evidence>
<dbReference type="Proteomes" id="UP000003836">
    <property type="component" value="Unassembled WGS sequence"/>
</dbReference>
<comment type="caution">
    <text evidence="1">The sequence shown here is derived from an EMBL/GenBank/DDBJ whole genome shotgun (WGS) entry which is preliminary data.</text>
</comment>